<reference evidence="2 3" key="1">
    <citation type="submission" date="2016-10" db="EMBL/GenBank/DDBJ databases">
        <authorList>
            <person name="de Groot N.N."/>
        </authorList>
    </citation>
    <scope>NUCLEOTIDE SEQUENCE [LARGE SCALE GENOMIC DNA]</scope>
    <source>
        <strain evidence="2 3">DSM 12272</strain>
    </source>
</reference>
<dbReference type="RefSeq" id="WP_089966574.1">
    <property type="nucleotide sequence ID" value="NZ_FNJM01000002.1"/>
</dbReference>
<dbReference type="GO" id="GO:0016757">
    <property type="term" value="F:glycosyltransferase activity"/>
    <property type="evidence" value="ECO:0007669"/>
    <property type="project" value="TreeGrafter"/>
</dbReference>
<dbReference type="SUPFAM" id="SSF53756">
    <property type="entry name" value="UDP-Glycosyltransferase/glycogen phosphorylase"/>
    <property type="match status" value="1"/>
</dbReference>
<keyword evidence="3" id="KW-1185">Reference proteome</keyword>
<evidence type="ECO:0000313" key="3">
    <source>
        <dbReference type="Proteomes" id="UP000198597"/>
    </source>
</evidence>
<dbReference type="GO" id="GO:0009103">
    <property type="term" value="P:lipopolysaccharide biosynthetic process"/>
    <property type="evidence" value="ECO:0007669"/>
    <property type="project" value="TreeGrafter"/>
</dbReference>
<dbReference type="STRING" id="94869.SAMN04488529_10210"/>
<protein>
    <submittedName>
        <fullName evidence="2">Glycosyl transferases group 1</fullName>
    </submittedName>
</protein>
<name>A0A1H0PPV8_9CLOT</name>
<sequence>MKKKVLFINTRLIYPVNGGRKVVLYNYCKGLNEKFNCAIDILTFLDSGDRQHLDNQPEFINLKGVLKTPSLLEKIYNVLINSIIRRKWPIQVSLYYSRNAQKQVNKYIEENTPDIIICDMARMAEYVVNCKENSFKKILDMDDLLSKRYKRQLGSEELGGEAIGEYINKIPKRFRGILNVNIFMKKILNLECGLLEKYEIRLKNYFDKYIFVSPIEAEEYNKLCCFDKADYVTIGVDYEYYSKELNNEKKKEIIYLGNMNISHNKKAVEFFINNVLEDIINKDNEIIFKIVGKCDDQNYMNKIMANRNVIMTGEVDDIRVHVQQGLVSVAYLTYGSGIKTKILETLAMGVPVITNSIGAEGIKIDTKSGLIVENEISKIANIVLNLIEDKELNNELSIKGKKFISENYRWSNTLERFSNII</sequence>
<dbReference type="OrthoDB" id="525353at2"/>
<dbReference type="EMBL" id="FNJM01000002">
    <property type="protein sequence ID" value="SDP06685.1"/>
    <property type="molecule type" value="Genomic_DNA"/>
</dbReference>
<dbReference type="PANTHER" id="PTHR46401">
    <property type="entry name" value="GLYCOSYLTRANSFERASE WBBK-RELATED"/>
    <property type="match status" value="1"/>
</dbReference>
<dbReference type="AlphaFoldDB" id="A0A1H0PPV8"/>
<evidence type="ECO:0000313" key="2">
    <source>
        <dbReference type="EMBL" id="SDP06685.1"/>
    </source>
</evidence>
<dbReference type="CDD" id="cd03801">
    <property type="entry name" value="GT4_PimA-like"/>
    <property type="match status" value="1"/>
</dbReference>
<gene>
    <name evidence="2" type="ORF">SAMN04488529_10210</name>
</gene>
<accession>A0A1H0PPV8</accession>
<dbReference type="Proteomes" id="UP000198597">
    <property type="component" value="Unassembled WGS sequence"/>
</dbReference>
<evidence type="ECO:0000256" key="1">
    <source>
        <dbReference type="ARBA" id="ARBA00022679"/>
    </source>
</evidence>
<organism evidence="2 3">
    <name type="scientific">Clostridium gasigenes</name>
    <dbReference type="NCBI Taxonomy" id="94869"/>
    <lineage>
        <taxon>Bacteria</taxon>
        <taxon>Bacillati</taxon>
        <taxon>Bacillota</taxon>
        <taxon>Clostridia</taxon>
        <taxon>Eubacteriales</taxon>
        <taxon>Clostridiaceae</taxon>
        <taxon>Clostridium</taxon>
    </lineage>
</organism>
<dbReference type="Gene3D" id="3.40.50.2000">
    <property type="entry name" value="Glycogen Phosphorylase B"/>
    <property type="match status" value="2"/>
</dbReference>
<keyword evidence="1 2" id="KW-0808">Transferase</keyword>
<dbReference type="Pfam" id="PF13692">
    <property type="entry name" value="Glyco_trans_1_4"/>
    <property type="match status" value="1"/>
</dbReference>
<proteinExistence type="predicted"/>
<dbReference type="PANTHER" id="PTHR46401:SF2">
    <property type="entry name" value="GLYCOSYLTRANSFERASE WBBK-RELATED"/>
    <property type="match status" value="1"/>
</dbReference>